<feature type="repeat" description="FG-GAP" evidence="4">
    <location>
        <begin position="91"/>
        <end position="142"/>
    </location>
</feature>
<dbReference type="InterPro" id="IPR013517">
    <property type="entry name" value="FG-GAP"/>
</dbReference>
<dbReference type="InterPro" id="IPR028994">
    <property type="entry name" value="Integrin_alpha_N"/>
</dbReference>
<keyword evidence="7" id="KW-1185">Reference proteome</keyword>
<dbReference type="EMBL" id="CAKKNE010000003">
    <property type="protein sequence ID" value="CAH0372349.1"/>
    <property type="molecule type" value="Genomic_DNA"/>
</dbReference>
<name>A0A8J2ST44_9STRA</name>
<dbReference type="Gene3D" id="2.130.10.130">
    <property type="entry name" value="Integrin alpha, N-terminal"/>
    <property type="match status" value="3"/>
</dbReference>
<dbReference type="PANTHER" id="PTHR36220:SF1">
    <property type="entry name" value="GAMMA TUBULIN COMPLEX COMPONENT C-TERMINAL DOMAIN-CONTAINING PROTEIN"/>
    <property type="match status" value="1"/>
</dbReference>
<keyword evidence="3" id="KW-0325">Glycoprotein</keyword>
<evidence type="ECO:0000313" key="6">
    <source>
        <dbReference type="EMBL" id="CAH0372349.1"/>
    </source>
</evidence>
<dbReference type="Pfam" id="PF03382">
    <property type="entry name" value="DUF285"/>
    <property type="match status" value="2"/>
</dbReference>
<dbReference type="SUPFAM" id="SSF69318">
    <property type="entry name" value="Integrin alpha N-terminal domain"/>
    <property type="match status" value="1"/>
</dbReference>
<keyword evidence="2" id="KW-0677">Repeat</keyword>
<proteinExistence type="predicted"/>
<dbReference type="OrthoDB" id="198852at2759"/>
<sequence>MGTKIAASPALPRIRTKIAASPALPRWRCSRVICLLLAVDPTAAASARGLVAPPLNGTDVVVSLMPPGTTRATPRAPAVARDRRLTDYAETDKMLASDGAASDWFGVSAAAAGDLVALGAPRHKTDAGAVYVFRTSDGGATYGQVAKVAHPAIADGACAASCFEKSCDTWFNDGYACATLEGTYGCDCSGCSCGAGYLFGWSVALAGDRLVVGAGCPAWWTLGLCDYANAAIVFRTADNGASWTHLATLTAADAGPDTRFGSAVAAAGTVVAVGAPHDDGGGGLQSGAVYLFATSDNGATWAQTAKLKAADAAAYDMFGISVATDGATVVAGAFGDGNAGSDGQNNPVGAVGAVYVYRASDGAQLAKLTAADAAAEDLFGFSVAIDGNTVVVGARGDGSNAGAVYLYDTATWAETAKLAAADAAAGDLFGYSLSLSGDGLAVGAMGDDGSAGSVYLFRTDGTTWTQYDEVTSGDAAAGNVLGYSVALSGDRIVAGAPNDDELAENAGAAYAFVPAPTAIPLVADDTTIRTAVAAWTSDAATAEAMYGHISTWETSGVTDMSFLFCVRQDWMDHNWMDDAEYYDPCVLPASAASFNEGIGAWDTSGVTRMYGMFYYASSFNRDIGNWAVDSVTSLSGMFEHASSFNQDIGGWAVQSVTEMGYMFESASAFDQDLGWCVDDDVYMVDAFSGTPCESTSCGVVQMDNCPITGYVMDDTTIRTAVTAWFADQSAAEATYGHISTWETSGVTDMSFLFCVRRDWMDDPDEAEYYDPCVLPASAASFNEGIGAWDTSGVTTMHQMFSFASAFNQDIGAWDTSGVTTMQSMFRSASAFNQDIGAWDTSGVTDMIGMFGGTSAFNQDISDWAVHSVTIMSDMFQGASAFNQDIGAWDLSGVTMMEEMFDGATSFDQDLGWCFDDGVSLEGPGSNGLFSGTLCESTYCGVVQMDNCPTPRPSSTPTTGAPTYWTPAPTGAPTAPTHAPTHAPTGAPTLAPTLQPTGIPTPDPTASPTPEPTPAPTATPTKKPTREPTSIPTAQPQASFKPTRVPTSIPIGACAAGYYTCASCCDQDADCSCDGHGGDAYDHDWRTPKCPEGYYECGDCCDRDADCGCDDHCDWGSNADCSLAYDGDAKPAGWCPVGYHDCGHHDCCDWNSDCACDGAWRTGNDDEHCGVGPTGHDGALPDFECSVRKGSTSAGSVSLYEDKSRGSECDALDSSGNVVDADSADHCCQGEAYCCDYGSCSSDSDYCGHRFRCGGSLEPGDGACASIHVHYGEACSSAHGEAHGCPIVNVPRETWDYDLWSCDDLCGRVGGWCERAAYMSNDHCGSDVHEEYELSCDQGIRDSGLTYPSHTLCWCRVDDTDHWWDYYHEEDDDDDDDDGGSELVMSGGLVAIGLTFTGISIAAIANAVQEQCALGPTIVYEAGTTHPYYISPNLCSIGTKTYASKTTVRDASPRKVCRKFCEAASAAGKLALKHVQGLTCYCKRR</sequence>
<feature type="region of interest" description="Disordered" evidence="5">
    <location>
        <begin position="949"/>
        <end position="1043"/>
    </location>
</feature>
<accession>A0A8J2ST44</accession>
<feature type="repeat" description="FG-GAP" evidence="4">
    <location>
        <begin position="246"/>
        <end position="301"/>
    </location>
</feature>
<evidence type="ECO:0000256" key="5">
    <source>
        <dbReference type="SAM" id="MobiDB-lite"/>
    </source>
</evidence>
<protein>
    <submittedName>
        <fullName evidence="6">Uncharacterized protein</fullName>
    </submittedName>
</protein>
<dbReference type="SMART" id="SM00191">
    <property type="entry name" value="Int_alpha"/>
    <property type="match status" value="7"/>
</dbReference>
<dbReference type="NCBIfam" id="TIGR02167">
    <property type="entry name" value="Liste_lipo_26"/>
    <property type="match status" value="2"/>
</dbReference>
<dbReference type="PROSITE" id="PS51470">
    <property type="entry name" value="FG_GAP"/>
    <property type="match status" value="2"/>
</dbReference>
<gene>
    <name evidence="6" type="ORF">PECAL_3P23370</name>
</gene>
<keyword evidence="1" id="KW-0732">Signal</keyword>
<dbReference type="Pfam" id="PF14312">
    <property type="entry name" value="FG-GAP_2"/>
    <property type="match status" value="6"/>
</dbReference>
<evidence type="ECO:0000256" key="4">
    <source>
        <dbReference type="PROSITE-ProRule" id="PRU00803"/>
    </source>
</evidence>
<evidence type="ECO:0000256" key="3">
    <source>
        <dbReference type="ARBA" id="ARBA00023180"/>
    </source>
</evidence>
<organism evidence="6 7">
    <name type="scientific">Pelagomonas calceolata</name>
    <dbReference type="NCBI Taxonomy" id="35677"/>
    <lineage>
        <taxon>Eukaryota</taxon>
        <taxon>Sar</taxon>
        <taxon>Stramenopiles</taxon>
        <taxon>Ochrophyta</taxon>
        <taxon>Pelagophyceae</taxon>
        <taxon>Pelagomonadales</taxon>
        <taxon>Pelagomonadaceae</taxon>
        <taxon>Pelagomonas</taxon>
    </lineage>
</organism>
<dbReference type="PANTHER" id="PTHR36220">
    <property type="entry name" value="UNNAMED PRODUCT"/>
    <property type="match status" value="1"/>
</dbReference>
<evidence type="ECO:0000256" key="1">
    <source>
        <dbReference type="ARBA" id="ARBA00022729"/>
    </source>
</evidence>
<reference evidence="6" key="1">
    <citation type="submission" date="2021-11" db="EMBL/GenBank/DDBJ databases">
        <authorList>
            <consortium name="Genoscope - CEA"/>
            <person name="William W."/>
        </authorList>
    </citation>
    <scope>NUCLEOTIDE SEQUENCE</scope>
</reference>
<dbReference type="InterPro" id="IPR005046">
    <property type="entry name" value="DUF285"/>
</dbReference>
<comment type="caution">
    <text evidence="6">The sequence shown here is derived from an EMBL/GenBank/DDBJ whole genome shotgun (WGS) entry which is preliminary data.</text>
</comment>
<dbReference type="InterPro" id="IPR011889">
    <property type="entry name" value="Liste_lipo_26"/>
</dbReference>
<dbReference type="SUPFAM" id="SSF82171">
    <property type="entry name" value="DPP6 N-terminal domain-like"/>
    <property type="match status" value="1"/>
</dbReference>
<feature type="compositionally biased region" description="Low complexity" evidence="5">
    <location>
        <begin position="952"/>
        <end position="997"/>
    </location>
</feature>
<evidence type="ECO:0000313" key="7">
    <source>
        <dbReference type="Proteomes" id="UP000789595"/>
    </source>
</evidence>
<feature type="compositionally biased region" description="Low complexity" evidence="5">
    <location>
        <begin position="1017"/>
        <end position="1029"/>
    </location>
</feature>
<feature type="compositionally biased region" description="Pro residues" evidence="5">
    <location>
        <begin position="998"/>
        <end position="1016"/>
    </location>
</feature>
<feature type="compositionally biased region" description="Polar residues" evidence="5">
    <location>
        <begin position="1030"/>
        <end position="1039"/>
    </location>
</feature>
<evidence type="ECO:0000256" key="2">
    <source>
        <dbReference type="ARBA" id="ARBA00022737"/>
    </source>
</evidence>
<dbReference type="InterPro" id="IPR013519">
    <property type="entry name" value="Int_alpha_beta-p"/>
</dbReference>
<dbReference type="Proteomes" id="UP000789595">
    <property type="component" value="Unassembled WGS sequence"/>
</dbReference>